<dbReference type="Gene3D" id="1.10.260.40">
    <property type="entry name" value="lambda repressor-like DNA-binding domains"/>
    <property type="match status" value="1"/>
</dbReference>
<dbReference type="SUPFAM" id="SSF47413">
    <property type="entry name" value="lambda repressor-like DNA-binding domains"/>
    <property type="match status" value="1"/>
</dbReference>
<sequence>MQGEGDITLKSNPRVELGLLLRSCREKRRWSRQSLQKKSGVGLQTIKNLEHGTPNPTREDFLRIIKVLTMSSENEKRARGMLRIIHPRKWQQRKFHLPPFLLRHPNRQSYC</sequence>
<dbReference type="SMART" id="SM00530">
    <property type="entry name" value="HTH_XRE"/>
    <property type="match status" value="1"/>
</dbReference>
<dbReference type="AlphaFoldDB" id="A0A2H0R152"/>
<feature type="domain" description="HTH cro/C1-type" evidence="1">
    <location>
        <begin position="21"/>
        <end position="76"/>
    </location>
</feature>
<gene>
    <name evidence="2" type="ORF">COV33_02185</name>
</gene>
<evidence type="ECO:0000313" key="3">
    <source>
        <dbReference type="Proteomes" id="UP000230828"/>
    </source>
</evidence>
<dbReference type="Proteomes" id="UP000230828">
    <property type="component" value="Unassembled WGS sequence"/>
</dbReference>
<organism evidence="2 3">
    <name type="scientific">Candidatus Zambryskibacteria bacterium CG10_big_fil_rev_8_21_14_0_10_34_34</name>
    <dbReference type="NCBI Taxonomy" id="1975114"/>
    <lineage>
        <taxon>Bacteria</taxon>
        <taxon>Candidatus Zambryskiibacteriota</taxon>
    </lineage>
</organism>
<proteinExistence type="predicted"/>
<reference evidence="2 3" key="1">
    <citation type="submission" date="2017-09" db="EMBL/GenBank/DDBJ databases">
        <title>Depth-based differentiation of microbial function through sediment-hosted aquifers and enrichment of novel symbionts in the deep terrestrial subsurface.</title>
        <authorList>
            <person name="Probst A.J."/>
            <person name="Ladd B."/>
            <person name="Jarett J.K."/>
            <person name="Geller-Mcgrath D.E."/>
            <person name="Sieber C.M."/>
            <person name="Emerson J.B."/>
            <person name="Anantharaman K."/>
            <person name="Thomas B.C."/>
            <person name="Malmstrom R."/>
            <person name="Stieglmeier M."/>
            <person name="Klingl A."/>
            <person name="Woyke T."/>
            <person name="Ryan C.M."/>
            <person name="Banfield J.F."/>
        </authorList>
    </citation>
    <scope>NUCLEOTIDE SEQUENCE [LARGE SCALE GENOMIC DNA]</scope>
    <source>
        <strain evidence="2">CG10_big_fil_rev_8_21_14_0_10_34_34</strain>
    </source>
</reference>
<dbReference type="InterPro" id="IPR001387">
    <property type="entry name" value="Cro/C1-type_HTH"/>
</dbReference>
<dbReference type="EMBL" id="PCXM01000037">
    <property type="protein sequence ID" value="PIR39996.1"/>
    <property type="molecule type" value="Genomic_DNA"/>
</dbReference>
<dbReference type="GO" id="GO:0003677">
    <property type="term" value="F:DNA binding"/>
    <property type="evidence" value="ECO:0007669"/>
    <property type="project" value="InterPro"/>
</dbReference>
<dbReference type="CDD" id="cd00093">
    <property type="entry name" value="HTH_XRE"/>
    <property type="match status" value="1"/>
</dbReference>
<dbReference type="Pfam" id="PF13560">
    <property type="entry name" value="HTH_31"/>
    <property type="match status" value="1"/>
</dbReference>
<dbReference type="InterPro" id="IPR010982">
    <property type="entry name" value="Lambda_DNA-bd_dom_sf"/>
</dbReference>
<evidence type="ECO:0000313" key="2">
    <source>
        <dbReference type="EMBL" id="PIR39996.1"/>
    </source>
</evidence>
<dbReference type="PROSITE" id="PS50943">
    <property type="entry name" value="HTH_CROC1"/>
    <property type="match status" value="1"/>
</dbReference>
<comment type="caution">
    <text evidence="2">The sequence shown here is derived from an EMBL/GenBank/DDBJ whole genome shotgun (WGS) entry which is preliminary data.</text>
</comment>
<evidence type="ECO:0000259" key="1">
    <source>
        <dbReference type="PROSITE" id="PS50943"/>
    </source>
</evidence>
<accession>A0A2H0R152</accession>
<protein>
    <recommendedName>
        <fullName evidence="1">HTH cro/C1-type domain-containing protein</fullName>
    </recommendedName>
</protein>
<name>A0A2H0R152_9BACT</name>